<comment type="caution">
    <text evidence="10">The sequence shown here is derived from an EMBL/GenBank/DDBJ whole genome shotgun (WGS) entry which is preliminary data.</text>
</comment>
<dbReference type="InterPro" id="IPR000515">
    <property type="entry name" value="MetI-like"/>
</dbReference>
<evidence type="ECO:0000256" key="3">
    <source>
        <dbReference type="ARBA" id="ARBA00022475"/>
    </source>
</evidence>
<gene>
    <name evidence="10" type="ORF">MFLO_00415</name>
</gene>
<evidence type="ECO:0000256" key="6">
    <source>
        <dbReference type="ARBA" id="ARBA00023016"/>
    </source>
</evidence>
<feature type="transmembrane region" description="Helical" evidence="8">
    <location>
        <begin position="192"/>
        <end position="211"/>
    </location>
</feature>
<dbReference type="PANTHER" id="PTHR47737:SF1">
    <property type="entry name" value="GLYCINE BETAINE_PROLINE BETAINE TRANSPORT SYSTEM PERMEASE PROTEIN PROW"/>
    <property type="match status" value="1"/>
</dbReference>
<evidence type="ECO:0000256" key="7">
    <source>
        <dbReference type="ARBA" id="ARBA00023136"/>
    </source>
</evidence>
<keyword evidence="6" id="KW-0346">Stress response</keyword>
<reference evidence="10 11" key="1">
    <citation type="journal article" date="2014" name="Int. J. Syst. Evol. Microbiol.">
        <title>Listeria floridensis sp. nov., Listeria aquatica sp. nov., Listeria cornellensis sp. nov., Listeria riparia sp. nov. and Listeria grandensis sp. nov., from agricultural and natural environments.</title>
        <authorList>
            <person name="den Bakker H.C."/>
            <person name="Warchocki S."/>
            <person name="Wright E.M."/>
            <person name="Allred A.F."/>
            <person name="Ahlstrom C."/>
            <person name="Manuel C.S."/>
            <person name="Stasiewicz M.J."/>
            <person name="Burrell A."/>
            <person name="Roof S."/>
            <person name="Strawn L."/>
            <person name="Fortes E.D."/>
            <person name="Nightingale K.K."/>
            <person name="Kephart D."/>
            <person name="Wiedmann M."/>
        </authorList>
    </citation>
    <scope>NUCLEOTIDE SEQUENCE [LARGE SCALE GENOMIC DNA]</scope>
    <source>
        <strain evidence="10 11">FSL S10-1187</strain>
    </source>
</reference>
<evidence type="ECO:0000313" key="10">
    <source>
        <dbReference type="EMBL" id="EUJ33667.1"/>
    </source>
</evidence>
<keyword evidence="3" id="KW-1003">Cell membrane</keyword>
<evidence type="ECO:0000313" key="11">
    <source>
        <dbReference type="Proteomes" id="UP000019249"/>
    </source>
</evidence>
<keyword evidence="11" id="KW-1185">Reference proteome</keyword>
<dbReference type="EMBL" id="AODF01000001">
    <property type="protein sequence ID" value="EUJ33667.1"/>
    <property type="molecule type" value="Genomic_DNA"/>
</dbReference>
<feature type="transmembrane region" description="Helical" evidence="8">
    <location>
        <begin position="43"/>
        <end position="59"/>
    </location>
</feature>
<evidence type="ECO:0000256" key="1">
    <source>
        <dbReference type="ARBA" id="ARBA00004141"/>
    </source>
</evidence>
<feature type="transmembrane region" description="Helical" evidence="8">
    <location>
        <begin position="223"/>
        <end position="240"/>
    </location>
</feature>
<name>A0ABP3B402_9LIST</name>
<keyword evidence="7 8" id="KW-0472">Membrane</keyword>
<accession>A0ABP3B402</accession>
<protein>
    <submittedName>
        <fullName evidence="10">Glycine betaine/carnitine transport permease protein GbuB</fullName>
    </submittedName>
</protein>
<dbReference type="PANTHER" id="PTHR47737">
    <property type="entry name" value="GLYCINE BETAINE/PROLINE BETAINE TRANSPORT SYSTEM PERMEASE PROTEIN PROW"/>
    <property type="match status" value="1"/>
</dbReference>
<dbReference type="Pfam" id="PF00528">
    <property type="entry name" value="BPD_transp_1"/>
    <property type="match status" value="1"/>
</dbReference>
<dbReference type="InterPro" id="IPR035906">
    <property type="entry name" value="MetI-like_sf"/>
</dbReference>
<keyword evidence="4 8" id="KW-0812">Transmembrane</keyword>
<dbReference type="Proteomes" id="UP000019249">
    <property type="component" value="Unassembled WGS sequence"/>
</dbReference>
<dbReference type="Gene3D" id="1.10.3720.10">
    <property type="entry name" value="MetI-like"/>
    <property type="match status" value="1"/>
</dbReference>
<organism evidence="10 11">
    <name type="scientific">Listeria floridensis FSL S10-1187</name>
    <dbReference type="NCBI Taxonomy" id="1265817"/>
    <lineage>
        <taxon>Bacteria</taxon>
        <taxon>Bacillati</taxon>
        <taxon>Bacillota</taxon>
        <taxon>Bacilli</taxon>
        <taxon>Bacillales</taxon>
        <taxon>Listeriaceae</taxon>
        <taxon>Listeria</taxon>
    </lineage>
</organism>
<feature type="transmembrane region" description="Helical" evidence="8">
    <location>
        <begin position="112"/>
        <end position="139"/>
    </location>
</feature>
<evidence type="ECO:0000256" key="2">
    <source>
        <dbReference type="ARBA" id="ARBA00022448"/>
    </source>
</evidence>
<keyword evidence="5 8" id="KW-1133">Transmembrane helix</keyword>
<keyword evidence="2 8" id="KW-0813">Transport</keyword>
<dbReference type="PROSITE" id="PS50928">
    <property type="entry name" value="ABC_TM1"/>
    <property type="match status" value="1"/>
</dbReference>
<evidence type="ECO:0000256" key="4">
    <source>
        <dbReference type="ARBA" id="ARBA00022692"/>
    </source>
</evidence>
<feature type="transmembrane region" description="Helical" evidence="8">
    <location>
        <begin position="12"/>
        <end position="36"/>
    </location>
</feature>
<evidence type="ECO:0000256" key="8">
    <source>
        <dbReference type="RuleBase" id="RU363032"/>
    </source>
</evidence>
<comment type="similarity">
    <text evidence="8">Belongs to the binding-protein-dependent transport system permease family.</text>
</comment>
<feature type="domain" description="ABC transmembrane type-1" evidence="9">
    <location>
        <begin position="65"/>
        <end position="244"/>
    </location>
</feature>
<evidence type="ECO:0000256" key="5">
    <source>
        <dbReference type="ARBA" id="ARBA00022989"/>
    </source>
</evidence>
<proteinExistence type="inferred from homology"/>
<feature type="transmembrane region" description="Helical" evidence="8">
    <location>
        <begin position="71"/>
        <end position="91"/>
    </location>
</feature>
<dbReference type="SUPFAM" id="SSF161098">
    <property type="entry name" value="MetI-like"/>
    <property type="match status" value="1"/>
</dbReference>
<sequence length="255" mass="28034">MITNMIGGVVNAFQWVFDLLPAWLFIILVLLLTFWINRKKQKWGLLVFELIGLLLIWNLDFWRDMTQTLTLVLTSSLIALVVGIPLGIWMSKSNIVEAIFKPILDFMQTMPAFVYLIPAVAFFGIGMVPGVVASVIFAMPPTVRMTNLGIRQVSTELVEAADSFGSTGWQKLIKVELPMAKSTMMAGINQSIMLSLSMVVIASMIGAMGLGTRVYFAVGRNDAGGGFVAGIAIVIVAIILDRLTQSFNKKNKIEN</sequence>
<comment type="subcellular location">
    <subcellularLocation>
        <location evidence="8">Cell membrane</location>
        <topology evidence="8">Multi-pass membrane protein</topology>
    </subcellularLocation>
    <subcellularLocation>
        <location evidence="1">Membrane</location>
        <topology evidence="1">Multi-pass membrane protein</topology>
    </subcellularLocation>
</comment>
<dbReference type="CDD" id="cd06261">
    <property type="entry name" value="TM_PBP2"/>
    <property type="match status" value="1"/>
</dbReference>
<evidence type="ECO:0000259" key="9">
    <source>
        <dbReference type="PROSITE" id="PS50928"/>
    </source>
</evidence>